<proteinExistence type="predicted"/>
<dbReference type="EMBL" id="JAODBU010000012">
    <property type="protein sequence ID" value="MCT7399772.1"/>
    <property type="molecule type" value="Genomic_DNA"/>
</dbReference>
<keyword evidence="2" id="KW-1185">Reference proteome</keyword>
<accession>A0ABT2M5U2</accession>
<sequence length="59" mass="6819">MRCRCQKPLNFDAYGLFCATHSHNPPQYSHIVGYSSHFYANIGEGLKVFRPLISKLMWS</sequence>
<gene>
    <name evidence="1" type="ORF">N5B56_11885</name>
</gene>
<evidence type="ECO:0000313" key="1">
    <source>
        <dbReference type="EMBL" id="MCT7399772.1"/>
    </source>
</evidence>
<comment type="caution">
    <text evidence="1">The sequence shown here is derived from an EMBL/GenBank/DDBJ whole genome shotgun (WGS) entry which is preliminary data.</text>
</comment>
<name>A0ABT2M5U2_9FIRM</name>
<organism evidence="1 2">
    <name type="scientific">Eubacterium album</name>
    <dbReference type="NCBI Taxonomy" id="2978477"/>
    <lineage>
        <taxon>Bacteria</taxon>
        <taxon>Bacillati</taxon>
        <taxon>Bacillota</taxon>
        <taxon>Clostridia</taxon>
        <taxon>Eubacteriales</taxon>
        <taxon>Eubacteriaceae</taxon>
        <taxon>Eubacterium</taxon>
    </lineage>
</organism>
<evidence type="ECO:0000313" key="2">
    <source>
        <dbReference type="Proteomes" id="UP001431199"/>
    </source>
</evidence>
<reference evidence="1" key="1">
    <citation type="submission" date="2022-09" db="EMBL/GenBank/DDBJ databases">
        <title>Eubacterium sp. LFL-14 isolated from human feces.</title>
        <authorList>
            <person name="Liu F."/>
        </authorList>
    </citation>
    <scope>NUCLEOTIDE SEQUENCE</scope>
    <source>
        <strain evidence="1">LFL-14</strain>
    </source>
</reference>
<protein>
    <submittedName>
        <fullName evidence="1">Uncharacterized protein</fullName>
    </submittedName>
</protein>
<dbReference type="Proteomes" id="UP001431199">
    <property type="component" value="Unassembled WGS sequence"/>
</dbReference>